<proteinExistence type="predicted"/>
<comment type="caution">
    <text evidence="6">The sequence shown here is derived from an EMBL/GenBank/DDBJ whole genome shotgun (WGS) entry which is preliminary data.</text>
</comment>
<feature type="domain" description="HTH marR-type" evidence="5">
    <location>
        <begin position="1"/>
        <end position="139"/>
    </location>
</feature>
<gene>
    <name evidence="6" type="ORF">DY262_06205</name>
</gene>
<feature type="region of interest" description="Disordered" evidence="4">
    <location>
        <begin position="152"/>
        <end position="171"/>
    </location>
</feature>
<dbReference type="AlphaFoldDB" id="A0A372EKW3"/>
<evidence type="ECO:0000256" key="3">
    <source>
        <dbReference type="ARBA" id="ARBA00023163"/>
    </source>
</evidence>
<dbReference type="EMBL" id="QVLS01000003">
    <property type="protein sequence ID" value="RFP80042.1"/>
    <property type="molecule type" value="Genomic_DNA"/>
</dbReference>
<dbReference type="PROSITE" id="PS01117">
    <property type="entry name" value="HTH_MARR_1"/>
    <property type="match status" value="1"/>
</dbReference>
<dbReference type="PANTHER" id="PTHR33164">
    <property type="entry name" value="TRANSCRIPTIONAL REGULATOR, MARR FAMILY"/>
    <property type="match status" value="1"/>
</dbReference>
<keyword evidence="3" id="KW-0804">Transcription</keyword>
<evidence type="ECO:0000256" key="2">
    <source>
        <dbReference type="ARBA" id="ARBA00023125"/>
    </source>
</evidence>
<dbReference type="InterPro" id="IPR000835">
    <property type="entry name" value="HTH_MarR-typ"/>
</dbReference>
<dbReference type="InterPro" id="IPR036390">
    <property type="entry name" value="WH_DNA-bd_sf"/>
</dbReference>
<evidence type="ECO:0000256" key="4">
    <source>
        <dbReference type="SAM" id="MobiDB-lite"/>
    </source>
</evidence>
<dbReference type="GO" id="GO:0003700">
    <property type="term" value="F:DNA-binding transcription factor activity"/>
    <property type="evidence" value="ECO:0007669"/>
    <property type="project" value="InterPro"/>
</dbReference>
<evidence type="ECO:0000313" key="6">
    <source>
        <dbReference type="EMBL" id="RFP80042.1"/>
    </source>
</evidence>
<evidence type="ECO:0000313" key="7">
    <source>
        <dbReference type="Proteomes" id="UP000261931"/>
    </source>
</evidence>
<keyword evidence="1" id="KW-0805">Transcription regulation</keyword>
<dbReference type="Pfam" id="PF12802">
    <property type="entry name" value="MarR_2"/>
    <property type="match status" value="1"/>
</dbReference>
<dbReference type="PANTHER" id="PTHR33164:SF95">
    <property type="entry name" value="TRANSCRIPTIONAL REGULATOR"/>
    <property type="match status" value="1"/>
</dbReference>
<organism evidence="6 7">
    <name type="scientific">Hydrogenophaga borbori</name>
    <dbReference type="NCBI Taxonomy" id="2294117"/>
    <lineage>
        <taxon>Bacteria</taxon>
        <taxon>Pseudomonadati</taxon>
        <taxon>Pseudomonadota</taxon>
        <taxon>Betaproteobacteria</taxon>
        <taxon>Burkholderiales</taxon>
        <taxon>Comamonadaceae</taxon>
        <taxon>Hydrogenophaga</taxon>
    </lineage>
</organism>
<dbReference type="InterPro" id="IPR023187">
    <property type="entry name" value="Tscrpt_reg_MarR-type_CS"/>
</dbReference>
<name>A0A372EKW3_9BURK</name>
<protein>
    <submittedName>
        <fullName evidence="6">MarR family transcriptional regulator</fullName>
    </submittedName>
</protein>
<dbReference type="GO" id="GO:0006950">
    <property type="term" value="P:response to stress"/>
    <property type="evidence" value="ECO:0007669"/>
    <property type="project" value="TreeGrafter"/>
</dbReference>
<sequence>MTLTDLYQRPGFLLRRTHQISAAVFENACASVGLTPAQYGVLTVVAAEPGLDQTRLSRALAFDKVTVMRVLKGLEERGLVRRERSSVSRRQMTVSLTADGEALLAAAREPAERAYQRLLSPLTPAQRRQLIELLQTLTEGLADEARAPFVPLEASAPAAGEPRARTRNTPT</sequence>
<dbReference type="Gene3D" id="1.10.10.10">
    <property type="entry name" value="Winged helix-like DNA-binding domain superfamily/Winged helix DNA-binding domain"/>
    <property type="match status" value="1"/>
</dbReference>
<evidence type="ECO:0000259" key="5">
    <source>
        <dbReference type="PROSITE" id="PS50995"/>
    </source>
</evidence>
<dbReference type="PRINTS" id="PR00598">
    <property type="entry name" value="HTHMARR"/>
</dbReference>
<keyword evidence="2" id="KW-0238">DNA-binding</keyword>
<dbReference type="InterPro" id="IPR036388">
    <property type="entry name" value="WH-like_DNA-bd_sf"/>
</dbReference>
<dbReference type="SMART" id="SM00347">
    <property type="entry name" value="HTH_MARR"/>
    <property type="match status" value="1"/>
</dbReference>
<accession>A0A372EKW3</accession>
<dbReference type="InterPro" id="IPR039422">
    <property type="entry name" value="MarR/SlyA-like"/>
</dbReference>
<reference evidence="6 7" key="1">
    <citation type="submission" date="2018-08" db="EMBL/GenBank/DDBJ databases">
        <title>Hydrogenophaga sp. LA-38 isolated from sludge.</title>
        <authorList>
            <person name="Im W.-T."/>
        </authorList>
    </citation>
    <scope>NUCLEOTIDE SEQUENCE [LARGE SCALE GENOMIC DNA]</scope>
    <source>
        <strain evidence="6 7">LA-38</strain>
    </source>
</reference>
<dbReference type="RefSeq" id="WP_116958097.1">
    <property type="nucleotide sequence ID" value="NZ_QVLS01000003.1"/>
</dbReference>
<dbReference type="SUPFAM" id="SSF46785">
    <property type="entry name" value="Winged helix' DNA-binding domain"/>
    <property type="match status" value="1"/>
</dbReference>
<keyword evidence="7" id="KW-1185">Reference proteome</keyword>
<dbReference type="Proteomes" id="UP000261931">
    <property type="component" value="Unassembled WGS sequence"/>
</dbReference>
<dbReference type="PROSITE" id="PS50995">
    <property type="entry name" value="HTH_MARR_2"/>
    <property type="match status" value="1"/>
</dbReference>
<evidence type="ECO:0000256" key="1">
    <source>
        <dbReference type="ARBA" id="ARBA00023015"/>
    </source>
</evidence>
<dbReference type="GO" id="GO:0003677">
    <property type="term" value="F:DNA binding"/>
    <property type="evidence" value="ECO:0007669"/>
    <property type="project" value="UniProtKB-KW"/>
</dbReference>